<dbReference type="GO" id="GO:0016020">
    <property type="term" value="C:membrane"/>
    <property type="evidence" value="ECO:0007669"/>
    <property type="project" value="UniProtKB-SubCell"/>
</dbReference>
<dbReference type="PANTHER" id="PTHR43394">
    <property type="entry name" value="ATP-DEPENDENT PERMEASE MDL1, MITOCHONDRIAL"/>
    <property type="match status" value="1"/>
</dbReference>
<evidence type="ECO:0000313" key="8">
    <source>
        <dbReference type="EMBL" id="VAW14087.1"/>
    </source>
</evidence>
<evidence type="ECO:0000256" key="2">
    <source>
        <dbReference type="ARBA" id="ARBA00022692"/>
    </source>
</evidence>
<gene>
    <name evidence="8" type="ORF">MNBD_ALPHA09-448</name>
</gene>
<dbReference type="GO" id="GO:0140359">
    <property type="term" value="F:ABC-type transporter activity"/>
    <property type="evidence" value="ECO:0007669"/>
    <property type="project" value="InterPro"/>
</dbReference>
<keyword evidence="3 5" id="KW-1133">Transmembrane helix</keyword>
<keyword evidence="2 5" id="KW-0812">Transmembrane</keyword>
<feature type="transmembrane region" description="Helical" evidence="5">
    <location>
        <begin position="92"/>
        <end position="114"/>
    </location>
</feature>
<evidence type="ECO:0000256" key="1">
    <source>
        <dbReference type="ARBA" id="ARBA00004141"/>
    </source>
</evidence>
<feature type="domain" description="ABC transporter" evidence="6">
    <location>
        <begin position="376"/>
        <end position="665"/>
    </location>
</feature>
<dbReference type="PROSITE" id="PS50929">
    <property type="entry name" value="ABC_TM1F"/>
    <property type="match status" value="1"/>
</dbReference>
<dbReference type="GO" id="GO:0005524">
    <property type="term" value="F:ATP binding"/>
    <property type="evidence" value="ECO:0007669"/>
    <property type="project" value="UniProtKB-KW"/>
</dbReference>
<evidence type="ECO:0000256" key="4">
    <source>
        <dbReference type="ARBA" id="ARBA00023136"/>
    </source>
</evidence>
<keyword evidence="8" id="KW-0547">Nucleotide-binding</keyword>
<dbReference type="GO" id="GO:0016887">
    <property type="term" value="F:ATP hydrolysis activity"/>
    <property type="evidence" value="ECO:0007669"/>
    <property type="project" value="InterPro"/>
</dbReference>
<feature type="domain" description="ABC transporter" evidence="6">
    <location>
        <begin position="656"/>
        <end position="906"/>
    </location>
</feature>
<accession>A0A3B0TL56</accession>
<protein>
    <submittedName>
        <fullName evidence="8">Efflux ABC transporter, permease/ATP-binding protein</fullName>
    </submittedName>
</protein>
<proteinExistence type="predicted"/>
<evidence type="ECO:0000256" key="3">
    <source>
        <dbReference type="ARBA" id="ARBA00022989"/>
    </source>
</evidence>
<dbReference type="SUPFAM" id="SSF90123">
    <property type="entry name" value="ABC transporter transmembrane region"/>
    <property type="match status" value="1"/>
</dbReference>
<dbReference type="Gene3D" id="1.20.1560.10">
    <property type="entry name" value="ABC transporter type 1, transmembrane domain"/>
    <property type="match status" value="1"/>
</dbReference>
<reference evidence="8" key="1">
    <citation type="submission" date="2018-06" db="EMBL/GenBank/DDBJ databases">
        <authorList>
            <person name="Zhirakovskaya E."/>
        </authorList>
    </citation>
    <scope>NUCLEOTIDE SEQUENCE</scope>
</reference>
<name>A0A3B0TL56_9ZZZZ</name>
<sequence length="908" mass="101193">MDKNLFRYIWTHSRAEQLRVLVVVLISFPFMFLALDLPKSIVNGPIQGQGFEQPGAVATWLALHLPIPGPLQGRFGQEVMIFSGFEMERLDYLLALSLSFLALVCINGLFKFYINSYKGRMGERMLRRLRYQLVDRLLRFPIHHFRKVRSSEIATMVKDEVEPLGGFIGDAFVSPVFLGGQAAVALIFIMIQDYMLGGFAAAIILIQSFLIPRLRRRLLQLGKERQLTARELAGRVGEIVDGVVEVHINDTSNYERADITRQLGRIFWIRYEIFQRKFFIKFLNNFLAQVTPFVFYLLGGYLAIRGTLDIGQLVAVIAAYKDLPSPIKELIDWDQRRLDVQIKYDQVVDQFAPEGMFPVELQKPIRGPIDPLTGEVKAQRLNVLDEFGSKLVENASFSFDIGEFVGVTGPINSGGESVSETLARLHAPSSGRLTIGGKDIGELPEAITGRRMAYVGPEVYLQPKSVAENLLYGLRHVPMDASARNEAGAIERQRRVDEAARAGNLTLDPDAEWTDYGSAGAADKEEVYERIIEALNVVGLDEDIYEFGLRGTIDPTEKPELAAQIVRVRQALRSRIGSSQLSQLVAPFDLATYNRQATIGENLLFGTPVGATFATENLATNPYILKVLDLVALHGPLLEMGQRIAATVVELFADLPPDHPFFEQVSFMSADDLPDYDAVVKRTSASSLANASDEDKAKLLALPFSYVEPRHRLGLLDEDLEKQIVAARRNFREHLPPADADAIEFYDADRYNTASSLKDNILLGRVAYGIAEANERVGGAILEVLKELDLVSSVFEVGLQFNVGTGGKRLNQNQRQQIGLARALLKRPDLIVVNRALAGLDDVNQLRHIRAIKTALRADGRHIGLFWVLSRDELAGEFETVLEFDQGRMVRQYAPQPATEAARAGAEK</sequence>
<keyword evidence="8" id="KW-0067">ATP-binding</keyword>
<organism evidence="8">
    <name type="scientific">hydrothermal vent metagenome</name>
    <dbReference type="NCBI Taxonomy" id="652676"/>
    <lineage>
        <taxon>unclassified sequences</taxon>
        <taxon>metagenomes</taxon>
        <taxon>ecological metagenomes</taxon>
    </lineage>
</organism>
<evidence type="ECO:0000259" key="7">
    <source>
        <dbReference type="PROSITE" id="PS50929"/>
    </source>
</evidence>
<dbReference type="AlphaFoldDB" id="A0A3B0TL56"/>
<dbReference type="InterPro" id="IPR011527">
    <property type="entry name" value="ABC1_TM_dom"/>
</dbReference>
<dbReference type="EMBL" id="UOEM01000069">
    <property type="protein sequence ID" value="VAW14087.1"/>
    <property type="molecule type" value="Genomic_DNA"/>
</dbReference>
<dbReference type="InterPro" id="IPR003439">
    <property type="entry name" value="ABC_transporter-like_ATP-bd"/>
</dbReference>
<feature type="domain" description="ABC transmembrane type-1" evidence="7">
    <location>
        <begin position="80"/>
        <end position="319"/>
    </location>
</feature>
<dbReference type="InterPro" id="IPR027417">
    <property type="entry name" value="P-loop_NTPase"/>
</dbReference>
<dbReference type="Pfam" id="PF00005">
    <property type="entry name" value="ABC_tran"/>
    <property type="match status" value="1"/>
</dbReference>
<keyword evidence="4 5" id="KW-0472">Membrane</keyword>
<dbReference type="InterPro" id="IPR036640">
    <property type="entry name" value="ABC1_TM_sf"/>
</dbReference>
<evidence type="ECO:0000259" key="6">
    <source>
        <dbReference type="PROSITE" id="PS50893"/>
    </source>
</evidence>
<feature type="transmembrane region" description="Helical" evidence="5">
    <location>
        <begin position="20"/>
        <end position="37"/>
    </location>
</feature>
<feature type="transmembrane region" description="Helical" evidence="5">
    <location>
        <begin position="194"/>
        <end position="211"/>
    </location>
</feature>
<feature type="transmembrane region" description="Helical" evidence="5">
    <location>
        <begin position="282"/>
        <end position="304"/>
    </location>
</feature>
<dbReference type="PROSITE" id="PS50893">
    <property type="entry name" value="ABC_TRANSPORTER_2"/>
    <property type="match status" value="2"/>
</dbReference>
<comment type="subcellular location">
    <subcellularLocation>
        <location evidence="1">Membrane</location>
        <topology evidence="1">Multi-pass membrane protein</topology>
    </subcellularLocation>
</comment>
<dbReference type="PANTHER" id="PTHR43394:SF1">
    <property type="entry name" value="ATP-BINDING CASSETTE SUB-FAMILY B MEMBER 10, MITOCHONDRIAL"/>
    <property type="match status" value="1"/>
</dbReference>
<dbReference type="Gene3D" id="3.40.50.300">
    <property type="entry name" value="P-loop containing nucleotide triphosphate hydrolases"/>
    <property type="match status" value="2"/>
</dbReference>
<evidence type="ECO:0000256" key="5">
    <source>
        <dbReference type="SAM" id="Phobius"/>
    </source>
</evidence>
<dbReference type="SUPFAM" id="SSF52540">
    <property type="entry name" value="P-loop containing nucleoside triphosphate hydrolases"/>
    <property type="match status" value="1"/>
</dbReference>
<dbReference type="Pfam" id="PF00664">
    <property type="entry name" value="ABC_membrane"/>
    <property type="match status" value="1"/>
</dbReference>
<feature type="transmembrane region" description="Helical" evidence="5">
    <location>
        <begin position="164"/>
        <end position="188"/>
    </location>
</feature>
<dbReference type="InterPro" id="IPR039421">
    <property type="entry name" value="Type_1_exporter"/>
</dbReference>